<reference evidence="4 5" key="1">
    <citation type="submission" date="2018-08" db="EMBL/GenBank/DDBJ databases">
        <title>Genomic Encyclopedia of Type Strains, Phase IV (KMG-IV): sequencing the most valuable type-strain genomes for metagenomic binning, comparative biology and taxonomic classification.</title>
        <authorList>
            <person name="Goeker M."/>
        </authorList>
    </citation>
    <scope>NUCLEOTIDE SEQUENCE [LARGE SCALE GENOMIC DNA]</scope>
    <source>
        <strain evidence="4 5">DSM 25527</strain>
    </source>
</reference>
<evidence type="ECO:0000256" key="2">
    <source>
        <dbReference type="SAM" id="SignalP"/>
    </source>
</evidence>
<feature type="domain" description="PBP" evidence="3">
    <location>
        <begin position="37"/>
        <end position="248"/>
    </location>
</feature>
<protein>
    <submittedName>
        <fullName evidence="4">Periplasmic binding family protein</fullName>
    </submittedName>
</protein>
<keyword evidence="5" id="KW-1185">Reference proteome</keyword>
<dbReference type="PANTHER" id="PTHR42996">
    <property type="entry name" value="PHOSPHATE-BINDING PROTEIN PSTS"/>
    <property type="match status" value="1"/>
</dbReference>
<dbReference type="Pfam" id="PF12849">
    <property type="entry name" value="PBP_like_2"/>
    <property type="match status" value="1"/>
</dbReference>
<dbReference type="PANTHER" id="PTHR42996:SF1">
    <property type="entry name" value="PHOSPHATE-BINDING PROTEIN PSTS"/>
    <property type="match status" value="1"/>
</dbReference>
<dbReference type="Gene3D" id="3.40.190.10">
    <property type="entry name" value="Periplasmic binding protein-like II"/>
    <property type="match status" value="3"/>
</dbReference>
<sequence>MKHISAPLLLSALSSVALGSTALAQGAPGPNDGDYALHGAGSTAIQPILDEEGDWIPPPFIAHYMPTGSGLGRQAWRNITNQFLLAGLANPFGTWNTVQYAFSESGTSASELTEYYTNVGPYGLKPIQVPKFVLPVAIAYNPHYATQGGIQYRFQVNPSFPASTTQINGIHVGGMRMPRQVYCRIFNGQITNWNDAALQMANGGMSLGDPVDANWTSVGVPIRLVGRLDRSGTTDIFTRALAAHCTGIPGNHYATNSEALPYDSSGPNFSSVRPDTPYSPASGVVPAGPVNMIGNQYFNTATGTILSVPGGSPSNPAAGANGTGLYLLANGSTAVAAAIAAAPDIGTTRRVNGKVGYIGADFIRNALSGNPTLFAAALNRPSAPTVWHLPSAASASAAFGTVAAPEADVSTGAFANYGTDPRSASRANPLSWVNVLSGLATSTAGYPITGSSQMLLHTCYKANNLPHIRTWLGYNVGTPDDRFTNPTTGLMALSNIGALPSSWQRAVNQTFLTNSTEVSNGQTLGALNLWMAAGGTAGHCFGMSTLPGASQPGM</sequence>
<proteinExistence type="inferred from homology"/>
<feature type="signal peptide" evidence="2">
    <location>
        <begin position="1"/>
        <end position="19"/>
    </location>
</feature>
<name>A0A397PGE0_9SPHN</name>
<dbReference type="AlphaFoldDB" id="A0A397PGE0"/>
<dbReference type="InterPro" id="IPR024370">
    <property type="entry name" value="PBP_domain"/>
</dbReference>
<evidence type="ECO:0000313" key="4">
    <source>
        <dbReference type="EMBL" id="RIA46325.1"/>
    </source>
</evidence>
<dbReference type="Proteomes" id="UP000266568">
    <property type="component" value="Unassembled WGS sequence"/>
</dbReference>
<evidence type="ECO:0000256" key="1">
    <source>
        <dbReference type="ARBA" id="ARBA00008725"/>
    </source>
</evidence>
<accession>A0A397PGE0</accession>
<dbReference type="InterPro" id="IPR050962">
    <property type="entry name" value="Phosphate-bind_PstS"/>
</dbReference>
<gene>
    <name evidence="4" type="ORF">DFR49_0864</name>
</gene>
<feature type="chain" id="PRO_5017188077" evidence="2">
    <location>
        <begin position="20"/>
        <end position="554"/>
    </location>
</feature>
<comment type="similarity">
    <text evidence="1">Belongs to the PstS family.</text>
</comment>
<dbReference type="SUPFAM" id="SSF53850">
    <property type="entry name" value="Periplasmic binding protein-like II"/>
    <property type="match status" value="1"/>
</dbReference>
<keyword evidence="2" id="KW-0732">Signal</keyword>
<evidence type="ECO:0000313" key="5">
    <source>
        <dbReference type="Proteomes" id="UP000266568"/>
    </source>
</evidence>
<organism evidence="4 5">
    <name type="scientific">Hephaestia caeni</name>
    <dbReference type="NCBI Taxonomy" id="645617"/>
    <lineage>
        <taxon>Bacteria</taxon>
        <taxon>Pseudomonadati</taxon>
        <taxon>Pseudomonadota</taxon>
        <taxon>Alphaproteobacteria</taxon>
        <taxon>Sphingomonadales</taxon>
        <taxon>Sphingomonadaceae</taxon>
        <taxon>Hephaestia</taxon>
    </lineage>
</organism>
<dbReference type="EMBL" id="QXDC01000002">
    <property type="protein sequence ID" value="RIA46325.1"/>
    <property type="molecule type" value="Genomic_DNA"/>
</dbReference>
<comment type="caution">
    <text evidence="4">The sequence shown here is derived from an EMBL/GenBank/DDBJ whole genome shotgun (WGS) entry which is preliminary data.</text>
</comment>
<evidence type="ECO:0000259" key="3">
    <source>
        <dbReference type="Pfam" id="PF12849"/>
    </source>
</evidence>